<name>A0A450SBG5_9GAMM</name>
<proteinExistence type="predicted"/>
<evidence type="ECO:0000313" key="1">
    <source>
        <dbReference type="EMBL" id="VFJ49591.1"/>
    </source>
</evidence>
<protein>
    <submittedName>
        <fullName evidence="1">Uncharacterized protein</fullName>
    </submittedName>
</protein>
<gene>
    <name evidence="1" type="ORF">BECKDK2373B_GA0170837_102522</name>
</gene>
<dbReference type="AlphaFoldDB" id="A0A450SBG5"/>
<organism evidence="1">
    <name type="scientific">Candidatus Kentrum sp. DK</name>
    <dbReference type="NCBI Taxonomy" id="2126562"/>
    <lineage>
        <taxon>Bacteria</taxon>
        <taxon>Pseudomonadati</taxon>
        <taxon>Pseudomonadota</taxon>
        <taxon>Gammaproteobacteria</taxon>
        <taxon>Candidatus Kentrum</taxon>
    </lineage>
</organism>
<dbReference type="EMBL" id="CAADEX010000025">
    <property type="protein sequence ID" value="VFJ49591.1"/>
    <property type="molecule type" value="Genomic_DNA"/>
</dbReference>
<sequence length="166" mass="18479">MRFDWTMDKYEERRLALKSLVDTLGRGGIARVATRLNIEPSYVSRMLFPAGRNGRKRIGEDMLDALVEAYPDWFASSYVTQKTPQINLGEAPASQDNPSNGHNNTDIRKMYQAAGKTTQAAVDLMLMPDAKRKSFGVDVALAISVLENRAPELLPQGEKHQPQGTD</sequence>
<accession>A0A450SBG5</accession>
<reference evidence="1" key="1">
    <citation type="submission" date="2019-02" db="EMBL/GenBank/DDBJ databases">
        <authorList>
            <person name="Gruber-Vodicka R. H."/>
            <person name="Seah K. B. B."/>
        </authorList>
    </citation>
    <scope>NUCLEOTIDE SEQUENCE</scope>
    <source>
        <strain evidence="1">BECK_DK47</strain>
    </source>
</reference>